<keyword evidence="4" id="KW-1185">Reference proteome</keyword>
<feature type="region of interest" description="Disordered" evidence="2">
    <location>
        <begin position="1"/>
        <end position="34"/>
    </location>
</feature>
<evidence type="ECO:0000313" key="4">
    <source>
        <dbReference type="Proteomes" id="UP001445076"/>
    </source>
</evidence>
<proteinExistence type="predicted"/>
<dbReference type="EMBL" id="JARKIK010000064">
    <property type="protein sequence ID" value="KAK8730528.1"/>
    <property type="molecule type" value="Genomic_DNA"/>
</dbReference>
<feature type="coiled-coil region" evidence="1">
    <location>
        <begin position="77"/>
        <end position="111"/>
    </location>
</feature>
<gene>
    <name evidence="3" type="ORF">OTU49_008051</name>
</gene>
<accession>A0AAW0WEL2</accession>
<name>A0AAW0WEL2_CHEQU</name>
<reference evidence="3 4" key="1">
    <citation type="journal article" date="2024" name="BMC Genomics">
        <title>Genome assembly of redclaw crayfish (Cherax quadricarinatus) provides insights into its immune adaptation and hypoxia tolerance.</title>
        <authorList>
            <person name="Liu Z."/>
            <person name="Zheng J."/>
            <person name="Li H."/>
            <person name="Fang K."/>
            <person name="Wang S."/>
            <person name="He J."/>
            <person name="Zhou D."/>
            <person name="Weng S."/>
            <person name="Chi M."/>
            <person name="Gu Z."/>
            <person name="He J."/>
            <person name="Li F."/>
            <person name="Wang M."/>
        </authorList>
    </citation>
    <scope>NUCLEOTIDE SEQUENCE [LARGE SCALE GENOMIC DNA]</scope>
    <source>
        <strain evidence="3">ZL_2023a</strain>
    </source>
</reference>
<evidence type="ECO:0000313" key="3">
    <source>
        <dbReference type="EMBL" id="KAK8730528.1"/>
    </source>
</evidence>
<dbReference type="Proteomes" id="UP001445076">
    <property type="component" value="Unassembled WGS sequence"/>
</dbReference>
<comment type="caution">
    <text evidence="3">The sequence shown here is derived from an EMBL/GenBank/DDBJ whole genome shotgun (WGS) entry which is preliminary data.</text>
</comment>
<keyword evidence="1" id="KW-0175">Coiled coil</keyword>
<dbReference type="AlphaFoldDB" id="A0AAW0WEL2"/>
<feature type="non-terminal residue" evidence="3">
    <location>
        <position position="1"/>
    </location>
</feature>
<evidence type="ECO:0000256" key="1">
    <source>
        <dbReference type="SAM" id="Coils"/>
    </source>
</evidence>
<evidence type="ECO:0000256" key="2">
    <source>
        <dbReference type="SAM" id="MobiDB-lite"/>
    </source>
</evidence>
<organism evidence="3 4">
    <name type="scientific">Cherax quadricarinatus</name>
    <name type="common">Australian red claw crayfish</name>
    <dbReference type="NCBI Taxonomy" id="27406"/>
    <lineage>
        <taxon>Eukaryota</taxon>
        <taxon>Metazoa</taxon>
        <taxon>Ecdysozoa</taxon>
        <taxon>Arthropoda</taxon>
        <taxon>Crustacea</taxon>
        <taxon>Multicrustacea</taxon>
        <taxon>Malacostraca</taxon>
        <taxon>Eumalacostraca</taxon>
        <taxon>Eucarida</taxon>
        <taxon>Decapoda</taxon>
        <taxon>Pleocyemata</taxon>
        <taxon>Astacidea</taxon>
        <taxon>Parastacoidea</taxon>
        <taxon>Parastacidae</taxon>
        <taxon>Cherax</taxon>
    </lineage>
</organism>
<sequence>ALTQRAGPCADNRGLKKTSGERQGASGYTVPSASRNRPWLERGVSSKEAKLYLQKLADVCKSISIRLDSAKLLLSNGDISVKEARELNLKINELENELQLRSEYISDLQANTVDNNVGKWNSV</sequence>
<protein>
    <submittedName>
        <fullName evidence="3">Uncharacterized protein</fullName>
    </submittedName>
</protein>